<protein>
    <submittedName>
        <fullName evidence="2">Heterokaryon incompatibility domain-containing protein</fullName>
    </submittedName>
</protein>
<evidence type="ECO:0000313" key="2">
    <source>
        <dbReference type="EMBL" id="KAK9422724.1"/>
    </source>
</evidence>
<feature type="domain" description="Heterokaryon incompatibility" evidence="1">
    <location>
        <begin position="2"/>
        <end position="100"/>
    </location>
</feature>
<comment type="caution">
    <text evidence="2">The sequence shown here is derived from an EMBL/GenBank/DDBJ whole genome shotgun (WGS) entry which is preliminary data.</text>
</comment>
<gene>
    <name evidence="2" type="ORF">SUNI508_00587</name>
</gene>
<accession>A0ABR2V7B8</accession>
<reference evidence="2 3" key="1">
    <citation type="journal article" date="2024" name="J. Plant Pathol.">
        <title>Sequence and assembly of the genome of Seiridium unicorne, isolate CBS 538.82, causal agent of cypress canker disease.</title>
        <authorList>
            <person name="Scali E."/>
            <person name="Rocca G.D."/>
            <person name="Danti R."/>
            <person name="Garbelotto M."/>
            <person name="Barberini S."/>
            <person name="Baroncelli R."/>
            <person name="Emiliani G."/>
        </authorList>
    </citation>
    <scope>NUCLEOTIDE SEQUENCE [LARGE SCALE GENOMIC DNA]</scope>
    <source>
        <strain evidence="2 3">BM-138-508</strain>
    </source>
</reference>
<dbReference type="Pfam" id="PF06985">
    <property type="entry name" value="HET"/>
    <property type="match status" value="1"/>
</dbReference>
<organism evidence="2 3">
    <name type="scientific">Seiridium unicorne</name>
    <dbReference type="NCBI Taxonomy" id="138068"/>
    <lineage>
        <taxon>Eukaryota</taxon>
        <taxon>Fungi</taxon>
        <taxon>Dikarya</taxon>
        <taxon>Ascomycota</taxon>
        <taxon>Pezizomycotina</taxon>
        <taxon>Sordariomycetes</taxon>
        <taxon>Xylariomycetidae</taxon>
        <taxon>Amphisphaeriales</taxon>
        <taxon>Sporocadaceae</taxon>
        <taxon>Seiridium</taxon>
    </lineage>
</organism>
<dbReference type="EMBL" id="JARVKF010000112">
    <property type="protein sequence ID" value="KAK9422724.1"/>
    <property type="molecule type" value="Genomic_DNA"/>
</dbReference>
<evidence type="ECO:0000259" key="1">
    <source>
        <dbReference type="Pfam" id="PF06985"/>
    </source>
</evidence>
<dbReference type="InterPro" id="IPR010730">
    <property type="entry name" value="HET"/>
</dbReference>
<dbReference type="PANTHER" id="PTHR33112:SF13">
    <property type="entry name" value="HETEROKARYON INCOMPATIBILITY DOMAIN-CONTAINING PROTEIN"/>
    <property type="match status" value="1"/>
</dbReference>
<sequence>MTLSHCWEGKVPLVLTTDTEDRLAEGVRLDELPATSRNAVLLVRYLGIRYLWIDALCIKQDSVADWLAESSMMQSDCNFSASSSENAIRGLFRRRNICRHFTKRPDDRLSSYGTGYRQGVAGLDFPGENAVAVQRPLLQRPHLLGMLLL</sequence>
<name>A0ABR2V7B8_9PEZI</name>
<dbReference type="PANTHER" id="PTHR33112">
    <property type="entry name" value="DOMAIN PROTEIN, PUTATIVE-RELATED"/>
    <property type="match status" value="1"/>
</dbReference>
<dbReference type="Proteomes" id="UP001408356">
    <property type="component" value="Unassembled WGS sequence"/>
</dbReference>
<proteinExistence type="predicted"/>
<keyword evidence="3" id="KW-1185">Reference proteome</keyword>
<evidence type="ECO:0000313" key="3">
    <source>
        <dbReference type="Proteomes" id="UP001408356"/>
    </source>
</evidence>